<dbReference type="OrthoDB" id="10515209at2759"/>
<feature type="compositionally biased region" description="Low complexity" evidence="1">
    <location>
        <begin position="378"/>
        <end position="401"/>
    </location>
</feature>
<feature type="compositionally biased region" description="Low complexity" evidence="1">
    <location>
        <begin position="55"/>
        <end position="69"/>
    </location>
</feature>
<feature type="transmembrane region" description="Helical" evidence="2">
    <location>
        <begin position="349"/>
        <end position="371"/>
    </location>
</feature>
<feature type="transmembrane region" description="Helical" evidence="2">
    <location>
        <begin position="6"/>
        <end position="23"/>
    </location>
</feature>
<feature type="compositionally biased region" description="Low complexity" evidence="1">
    <location>
        <begin position="717"/>
        <end position="733"/>
    </location>
</feature>
<organism evidence="3 4">
    <name type="scientific">Laodelphax striatellus</name>
    <name type="common">Small brown planthopper</name>
    <name type="synonym">Delphax striatella</name>
    <dbReference type="NCBI Taxonomy" id="195883"/>
    <lineage>
        <taxon>Eukaryota</taxon>
        <taxon>Metazoa</taxon>
        <taxon>Ecdysozoa</taxon>
        <taxon>Arthropoda</taxon>
        <taxon>Hexapoda</taxon>
        <taxon>Insecta</taxon>
        <taxon>Pterygota</taxon>
        <taxon>Neoptera</taxon>
        <taxon>Paraneoptera</taxon>
        <taxon>Hemiptera</taxon>
        <taxon>Auchenorrhyncha</taxon>
        <taxon>Fulgoroidea</taxon>
        <taxon>Delphacidae</taxon>
        <taxon>Criomorphinae</taxon>
        <taxon>Laodelphax</taxon>
    </lineage>
</organism>
<feature type="region of interest" description="Disordered" evidence="1">
    <location>
        <begin position="30"/>
        <end position="321"/>
    </location>
</feature>
<evidence type="ECO:0000256" key="2">
    <source>
        <dbReference type="SAM" id="Phobius"/>
    </source>
</evidence>
<keyword evidence="2" id="KW-0472">Membrane</keyword>
<evidence type="ECO:0000256" key="1">
    <source>
        <dbReference type="SAM" id="MobiDB-lite"/>
    </source>
</evidence>
<sequence length="733" mass="75603">MRGPLVPLWATLIVCLIAVNVLVSEIEAKRSLGGGRKSGSSSSTGGFYSTRKKQNNQQPQPTQHKTQPQPASPSHSSGSFLDQERKTGGHVGSNQPVGNGNRPGGNPAPIGFEHYNNRNPSAPLPPGHQPGGLGSAFGGAKPNNPPYPTHNNPGAGGFGSNPGGFGSNPGIGGHNQGGIGNSPGGFGSNTGGFGTGNHPQGGFNQPGAGGFGGTHHNSQPGFGNQPHSQPGFGNQPHSQPGFGNQPHPQSGYGNQPHYGQPGYGNQPHYSQPGYGNQQHGYGGNAPGYHPPGNYPAGYGGQPHYGGGGGHSPPYGGSYQSSYNPGGFGGGGGYGQQGGYMGQRKSGPGLGTGLLGGAGVALPLGLLVGYGLGSMGSHSSPFSSSNNQQQQQSAAGAPAAPANNDAFEEWLKIRTAEEKKKEEAAIAAGAVAGGAAAAGTAGSVLIHKDGVTTVNETALVSRILEQTSMCPGGAGILEASFLNTLVPCNATEVDFQEKNLTVPYDDDCKTIHMTLIQLNPATNENKSVSLTIKQINVESGLPGDLAYDLSFDSCLSRIGSPEEKFCVNKGFTIDQYHTINETLAFLHTANFSISQFNTTLFPNMSCPNGAADCANKESRNLTSTFLNLSLLPLHPVELLMSQCMIFNRTQCDPTSTQPCDLPMLTVKQSIDTNTTLSVVDFASINFVLHGSKDIFLTFQNPSPPVQQKAAGSADQIGSSSTLTDTTTKSSATTI</sequence>
<accession>A0A482XB86</accession>
<dbReference type="Proteomes" id="UP000291343">
    <property type="component" value="Unassembled WGS sequence"/>
</dbReference>
<dbReference type="STRING" id="195883.A0A482XB86"/>
<feature type="compositionally biased region" description="Gly residues" evidence="1">
    <location>
        <begin position="297"/>
        <end position="310"/>
    </location>
</feature>
<protein>
    <submittedName>
        <fullName evidence="3">Uncharacterized protein</fullName>
    </submittedName>
</protein>
<keyword evidence="2" id="KW-0812">Transmembrane</keyword>
<feature type="compositionally biased region" description="Gly residues" evidence="1">
    <location>
        <begin position="154"/>
        <end position="195"/>
    </location>
</feature>
<dbReference type="AlphaFoldDB" id="A0A482XB86"/>
<evidence type="ECO:0000313" key="4">
    <source>
        <dbReference type="Proteomes" id="UP000291343"/>
    </source>
</evidence>
<gene>
    <name evidence="3" type="ORF">LSTR_LSTR003638</name>
</gene>
<proteinExistence type="predicted"/>
<dbReference type="EMBL" id="QKKF02013724">
    <property type="protein sequence ID" value="RZF42922.1"/>
    <property type="molecule type" value="Genomic_DNA"/>
</dbReference>
<keyword evidence="2" id="KW-1133">Transmembrane helix</keyword>
<comment type="caution">
    <text evidence="3">The sequence shown here is derived from an EMBL/GenBank/DDBJ whole genome shotgun (WGS) entry which is preliminary data.</text>
</comment>
<feature type="compositionally biased region" description="Low complexity" evidence="1">
    <location>
        <begin position="311"/>
        <end position="321"/>
    </location>
</feature>
<feature type="region of interest" description="Disordered" evidence="1">
    <location>
        <begin position="705"/>
        <end position="733"/>
    </location>
</feature>
<dbReference type="InParanoid" id="A0A482XB86"/>
<keyword evidence="4" id="KW-1185">Reference proteome</keyword>
<reference evidence="3 4" key="1">
    <citation type="journal article" date="2017" name="Gigascience">
        <title>Genome sequence of the small brown planthopper, Laodelphax striatellus.</title>
        <authorList>
            <person name="Zhu J."/>
            <person name="Jiang F."/>
            <person name="Wang X."/>
            <person name="Yang P."/>
            <person name="Bao Y."/>
            <person name="Zhao W."/>
            <person name="Wang W."/>
            <person name="Lu H."/>
            <person name="Wang Q."/>
            <person name="Cui N."/>
            <person name="Li J."/>
            <person name="Chen X."/>
            <person name="Luo L."/>
            <person name="Yu J."/>
            <person name="Kang L."/>
            <person name="Cui F."/>
        </authorList>
    </citation>
    <scope>NUCLEOTIDE SEQUENCE [LARGE SCALE GENOMIC DNA]</scope>
    <source>
        <strain evidence="3">Lst14</strain>
    </source>
</reference>
<feature type="compositionally biased region" description="Low complexity" evidence="1">
    <location>
        <begin position="94"/>
        <end position="109"/>
    </location>
</feature>
<feature type="compositionally biased region" description="Polar residues" evidence="1">
    <location>
        <begin position="215"/>
        <end position="253"/>
    </location>
</feature>
<evidence type="ECO:0000313" key="3">
    <source>
        <dbReference type="EMBL" id="RZF42922.1"/>
    </source>
</evidence>
<name>A0A482XB86_LAOST</name>
<feature type="region of interest" description="Disordered" evidence="1">
    <location>
        <begin position="376"/>
        <end position="401"/>
    </location>
</feature>